<dbReference type="OrthoDB" id="7833467at2"/>
<feature type="transmembrane region" description="Helical" evidence="2">
    <location>
        <begin position="61"/>
        <end position="85"/>
    </location>
</feature>
<proteinExistence type="predicted"/>
<comment type="caution">
    <text evidence="3">The sequence shown here is derived from an EMBL/GenBank/DDBJ whole genome shotgun (WGS) entry which is preliminary data.</text>
</comment>
<keyword evidence="2" id="KW-0472">Membrane</keyword>
<keyword evidence="2" id="KW-1133">Transmembrane helix</keyword>
<keyword evidence="2" id="KW-0812">Transmembrane</keyword>
<feature type="transmembrane region" description="Helical" evidence="2">
    <location>
        <begin position="34"/>
        <end position="55"/>
    </location>
</feature>
<accession>A0A2T6B3M5</accession>
<keyword evidence="4" id="KW-1185">Reference proteome</keyword>
<sequence>MAERAEPADTAPRNDPPGLSNRQGEGIGLTGPDIAAIAASVVWLVVCVIFLTAGGEGAGSGLVTTAAVILPIMTIWAVAIVARAARVIQDESRRLQITVDGLRKAYLSQAQAGRADNPQNAIMRKLTEISASQKTFEATLAMVGSARMAEGAAQAGAPEAGPEDQPPLSLGTPAEAMQPPLANEDYISALNFPETAEDEAGFAALRRALRDHQTAQLIRASQDILTLMSQEGIYMDDLQPDMARAETWRAFAEGARGREIAALGGVQDRATLALTAGRMKQDPIFRDAAHHFLRRFDQSFAAFSQRASDAEVQAFADTRTARAFMILGRVAGTFD</sequence>
<dbReference type="RefSeq" id="WP_107974904.1">
    <property type="nucleotide sequence ID" value="NZ_BMEZ01000004.1"/>
</dbReference>
<name>A0A2T6B3M5_9RHOB</name>
<organism evidence="3 4">
    <name type="scientific">Allosediminivita pacifica</name>
    <dbReference type="NCBI Taxonomy" id="1267769"/>
    <lineage>
        <taxon>Bacteria</taxon>
        <taxon>Pseudomonadati</taxon>
        <taxon>Pseudomonadota</taxon>
        <taxon>Alphaproteobacteria</taxon>
        <taxon>Rhodobacterales</taxon>
        <taxon>Paracoccaceae</taxon>
        <taxon>Allosediminivita</taxon>
    </lineage>
</organism>
<evidence type="ECO:0000313" key="4">
    <source>
        <dbReference type="Proteomes" id="UP000244069"/>
    </source>
</evidence>
<dbReference type="EMBL" id="QBKN01000004">
    <property type="protein sequence ID" value="PTX50687.1"/>
    <property type="molecule type" value="Genomic_DNA"/>
</dbReference>
<feature type="region of interest" description="Disordered" evidence="1">
    <location>
        <begin position="1"/>
        <end position="25"/>
    </location>
</feature>
<reference evidence="3 4" key="1">
    <citation type="submission" date="2018-04" db="EMBL/GenBank/DDBJ databases">
        <title>Genomic Encyclopedia of Archaeal and Bacterial Type Strains, Phase II (KMG-II): from individual species to whole genera.</title>
        <authorList>
            <person name="Goeker M."/>
        </authorList>
    </citation>
    <scope>NUCLEOTIDE SEQUENCE [LARGE SCALE GENOMIC DNA]</scope>
    <source>
        <strain evidence="3 4">DSM 29329</strain>
    </source>
</reference>
<feature type="region of interest" description="Disordered" evidence="1">
    <location>
        <begin position="151"/>
        <end position="177"/>
    </location>
</feature>
<dbReference type="AlphaFoldDB" id="A0A2T6B3M5"/>
<evidence type="ECO:0000256" key="1">
    <source>
        <dbReference type="SAM" id="MobiDB-lite"/>
    </source>
</evidence>
<dbReference type="Proteomes" id="UP000244069">
    <property type="component" value="Unassembled WGS sequence"/>
</dbReference>
<evidence type="ECO:0000256" key="2">
    <source>
        <dbReference type="SAM" id="Phobius"/>
    </source>
</evidence>
<protein>
    <submittedName>
        <fullName evidence="3">Uncharacterized protein</fullName>
    </submittedName>
</protein>
<evidence type="ECO:0000313" key="3">
    <source>
        <dbReference type="EMBL" id="PTX50687.1"/>
    </source>
</evidence>
<feature type="compositionally biased region" description="Low complexity" evidence="1">
    <location>
        <begin position="151"/>
        <end position="160"/>
    </location>
</feature>
<gene>
    <name evidence="3" type="ORF">C8N44_10442</name>
</gene>